<protein>
    <submittedName>
        <fullName evidence="1">Uncharacterized protein</fullName>
    </submittedName>
</protein>
<keyword evidence="2" id="KW-1185">Reference proteome</keyword>
<evidence type="ECO:0000313" key="2">
    <source>
        <dbReference type="Proteomes" id="UP001151760"/>
    </source>
</evidence>
<comment type="caution">
    <text evidence="1">The sequence shown here is derived from an EMBL/GenBank/DDBJ whole genome shotgun (WGS) entry which is preliminary data.</text>
</comment>
<gene>
    <name evidence="1" type="ORF">Tco_0951397</name>
</gene>
<dbReference type="EMBL" id="BQNB010015666">
    <property type="protein sequence ID" value="GJT42682.1"/>
    <property type="molecule type" value="Genomic_DNA"/>
</dbReference>
<proteinExistence type="predicted"/>
<name>A0ABQ5DUP6_9ASTR</name>
<organism evidence="1 2">
    <name type="scientific">Tanacetum coccineum</name>
    <dbReference type="NCBI Taxonomy" id="301880"/>
    <lineage>
        <taxon>Eukaryota</taxon>
        <taxon>Viridiplantae</taxon>
        <taxon>Streptophyta</taxon>
        <taxon>Embryophyta</taxon>
        <taxon>Tracheophyta</taxon>
        <taxon>Spermatophyta</taxon>
        <taxon>Magnoliopsida</taxon>
        <taxon>eudicotyledons</taxon>
        <taxon>Gunneridae</taxon>
        <taxon>Pentapetalae</taxon>
        <taxon>asterids</taxon>
        <taxon>campanulids</taxon>
        <taxon>Asterales</taxon>
        <taxon>Asteraceae</taxon>
        <taxon>Asteroideae</taxon>
        <taxon>Anthemideae</taxon>
        <taxon>Anthemidinae</taxon>
        <taxon>Tanacetum</taxon>
    </lineage>
</organism>
<sequence length="264" mass="29561">MVEEDCHVRFPVRRNNGIVIQDNVNLSVESDTDSESDPTQGINYSLYSDSESNSEYSDKSVDYLLEGEDELIELRKRKTEAENAPKVHKQQTQAANEGTSIGVLQNKQYVVGDNETVIEHEGFMDDLLRKLSQDNGNGMTDPFHIVEIKVGDLFVNIEQLKECLTGSIKVQRPSLLQNVGYGQRRSRILSWANKASLKGTQVKLIDQLSMEVLWEDDDIDTPMVDEPVVEEQASNFNVGGSCQFDVGGSDQFDVEVLVSLIWGV</sequence>
<evidence type="ECO:0000313" key="1">
    <source>
        <dbReference type="EMBL" id="GJT42682.1"/>
    </source>
</evidence>
<accession>A0ABQ5DUP6</accession>
<reference evidence="1" key="2">
    <citation type="submission" date="2022-01" db="EMBL/GenBank/DDBJ databases">
        <authorList>
            <person name="Yamashiro T."/>
            <person name="Shiraishi A."/>
            <person name="Satake H."/>
            <person name="Nakayama K."/>
        </authorList>
    </citation>
    <scope>NUCLEOTIDE SEQUENCE</scope>
</reference>
<dbReference type="Proteomes" id="UP001151760">
    <property type="component" value="Unassembled WGS sequence"/>
</dbReference>
<reference evidence="1" key="1">
    <citation type="journal article" date="2022" name="Int. J. Mol. Sci.">
        <title>Draft Genome of Tanacetum Coccineum: Genomic Comparison of Closely Related Tanacetum-Family Plants.</title>
        <authorList>
            <person name="Yamashiro T."/>
            <person name="Shiraishi A."/>
            <person name="Nakayama K."/>
            <person name="Satake H."/>
        </authorList>
    </citation>
    <scope>NUCLEOTIDE SEQUENCE</scope>
</reference>